<evidence type="ECO:0000313" key="3">
    <source>
        <dbReference type="Proteomes" id="UP000660729"/>
    </source>
</evidence>
<dbReference type="Gene3D" id="1.20.1280.50">
    <property type="match status" value="1"/>
</dbReference>
<dbReference type="InterPro" id="IPR036047">
    <property type="entry name" value="F-box-like_dom_sf"/>
</dbReference>
<reference evidence="2" key="1">
    <citation type="submission" date="2020-04" db="EMBL/GenBank/DDBJ databases">
        <title>Draft genome resource of the tomato pathogen Pseudocercospora fuligena.</title>
        <authorList>
            <person name="Zaccaron A."/>
        </authorList>
    </citation>
    <scope>NUCLEOTIDE SEQUENCE</scope>
    <source>
        <strain evidence="2">PF001</strain>
    </source>
</reference>
<proteinExistence type="predicted"/>
<dbReference type="Pfam" id="PF12937">
    <property type="entry name" value="F-box-like"/>
    <property type="match status" value="1"/>
</dbReference>
<organism evidence="2 3">
    <name type="scientific">Pseudocercospora fuligena</name>
    <dbReference type="NCBI Taxonomy" id="685502"/>
    <lineage>
        <taxon>Eukaryota</taxon>
        <taxon>Fungi</taxon>
        <taxon>Dikarya</taxon>
        <taxon>Ascomycota</taxon>
        <taxon>Pezizomycotina</taxon>
        <taxon>Dothideomycetes</taxon>
        <taxon>Dothideomycetidae</taxon>
        <taxon>Mycosphaerellales</taxon>
        <taxon>Mycosphaerellaceae</taxon>
        <taxon>Pseudocercospora</taxon>
    </lineage>
</organism>
<dbReference type="OrthoDB" id="3626166at2759"/>
<keyword evidence="3" id="KW-1185">Reference proteome</keyword>
<dbReference type="PROSITE" id="PS50181">
    <property type="entry name" value="FBOX"/>
    <property type="match status" value="1"/>
</dbReference>
<comment type="caution">
    <text evidence="2">The sequence shown here is derived from an EMBL/GenBank/DDBJ whole genome shotgun (WGS) entry which is preliminary data.</text>
</comment>
<name>A0A8H6RQT9_9PEZI</name>
<accession>A0A8H6RQT9</accession>
<dbReference type="EMBL" id="JABCIY010000041">
    <property type="protein sequence ID" value="KAF7195233.1"/>
    <property type="molecule type" value="Genomic_DNA"/>
</dbReference>
<dbReference type="SUPFAM" id="SSF81383">
    <property type="entry name" value="F-box domain"/>
    <property type="match status" value="1"/>
</dbReference>
<dbReference type="AlphaFoldDB" id="A0A8H6RQT9"/>
<feature type="domain" description="F-box" evidence="1">
    <location>
        <begin position="1"/>
        <end position="49"/>
    </location>
</feature>
<evidence type="ECO:0000313" key="2">
    <source>
        <dbReference type="EMBL" id="KAF7195233.1"/>
    </source>
</evidence>
<gene>
    <name evidence="2" type="ORF">HII31_03439</name>
</gene>
<evidence type="ECO:0000259" key="1">
    <source>
        <dbReference type="PROSITE" id="PS50181"/>
    </source>
</evidence>
<sequence>MGIITDLPAELKLDIFERIPAREVQRCRRVCKDFRDTIDANTSALSRDICTREVARLKAKIDYVFDYDPSQVTFSEALRRWCNHRGMCDSAGLRQADVKQFGEIYFLKNWIQGGLQHDINRPDWPMRREDLKFEVSWAEDEFEDTCLELYLELAQLATVVQDVFGDYHSLVEFELYEGDFEDCEDFADTIDWRLLSQVPGIDREWVKSVYNAAVHPIMLFDGPFRSRRPQRDLLMKLRPITKLNTTPFLGTAVDRVNPRGNDGVIAISELMRIFGTPFLPWQGIGAGTVAYCVKSKWADEAMSRDTVELEVLAFAIDVCDSRRQQSSANALALPMMGA</sequence>
<protein>
    <recommendedName>
        <fullName evidence="1">F-box domain-containing protein</fullName>
    </recommendedName>
</protein>
<dbReference type="SMART" id="SM00256">
    <property type="entry name" value="FBOX"/>
    <property type="match status" value="1"/>
</dbReference>
<dbReference type="InterPro" id="IPR001810">
    <property type="entry name" value="F-box_dom"/>
</dbReference>
<dbReference type="Proteomes" id="UP000660729">
    <property type="component" value="Unassembled WGS sequence"/>
</dbReference>